<dbReference type="AlphaFoldDB" id="B8GA27"/>
<name>B8GA27_CHLAD</name>
<reference evidence="2" key="1">
    <citation type="submission" date="2008-12" db="EMBL/GenBank/DDBJ databases">
        <title>Complete sequence of Chloroflexus aggregans DSM 9485.</title>
        <authorList>
            <consortium name="US DOE Joint Genome Institute"/>
            <person name="Lucas S."/>
            <person name="Copeland A."/>
            <person name="Lapidus A."/>
            <person name="Glavina del Rio T."/>
            <person name="Dalin E."/>
            <person name="Tice H."/>
            <person name="Pitluck S."/>
            <person name="Foster B."/>
            <person name="Larimer F."/>
            <person name="Land M."/>
            <person name="Hauser L."/>
            <person name="Kyrpides N."/>
            <person name="Mikhailova N."/>
            <person name="Bryant D."/>
            <person name="Richardson P."/>
        </authorList>
    </citation>
    <scope>NUCLEOTIDE SEQUENCE</scope>
    <source>
        <strain evidence="2">DSM 9485</strain>
    </source>
</reference>
<gene>
    <name evidence="2" type="ordered locus">Cagg_1641</name>
</gene>
<dbReference type="OrthoDB" id="160299at2"/>
<proteinExistence type="predicted"/>
<keyword evidence="1" id="KW-0812">Transmembrane</keyword>
<keyword evidence="1" id="KW-0472">Membrane</keyword>
<organism evidence="2 3">
    <name type="scientific">Chloroflexus aggregans (strain MD-66 / DSM 9485)</name>
    <dbReference type="NCBI Taxonomy" id="326427"/>
    <lineage>
        <taxon>Bacteria</taxon>
        <taxon>Bacillati</taxon>
        <taxon>Chloroflexota</taxon>
        <taxon>Chloroflexia</taxon>
        <taxon>Chloroflexales</taxon>
        <taxon>Chloroflexineae</taxon>
        <taxon>Chloroflexaceae</taxon>
        <taxon>Chloroflexus</taxon>
    </lineage>
</organism>
<keyword evidence="1" id="KW-1133">Transmembrane helix</keyword>
<evidence type="ECO:0000313" key="2">
    <source>
        <dbReference type="EMBL" id="ACL24542.1"/>
    </source>
</evidence>
<feature type="transmembrane region" description="Helical" evidence="1">
    <location>
        <begin position="72"/>
        <end position="92"/>
    </location>
</feature>
<keyword evidence="3" id="KW-1185">Reference proteome</keyword>
<dbReference type="EMBL" id="CP001337">
    <property type="protein sequence ID" value="ACL24542.1"/>
    <property type="molecule type" value="Genomic_DNA"/>
</dbReference>
<accession>B8GA27</accession>
<dbReference type="RefSeq" id="WP_015940401.1">
    <property type="nucleotide sequence ID" value="NC_011831.1"/>
</dbReference>
<dbReference type="HOGENOM" id="CLU_1335563_0_0_0"/>
<sequence>MTASPFRQRLGRRLGPVPYYQVIHAEPERLHLLSYPQANRSAAIPLLVSGGVLMIIAAVTLIAGVLAAVQELGFATAGLSAAVGGLFGGLAIQRLVGGYAIATTTNEIILDAETFTIRQTSRVGRPREQRIDRASIQGLRLRPYRIVTGGFIRRLQPVLALEMIVGDEVWIIDSAVVPAALQPLVNAMALALSVSVERVNEFPPR</sequence>
<evidence type="ECO:0000313" key="3">
    <source>
        <dbReference type="Proteomes" id="UP000002508"/>
    </source>
</evidence>
<protein>
    <submittedName>
        <fullName evidence="2">Uncharacterized protein</fullName>
    </submittedName>
</protein>
<evidence type="ECO:0000256" key="1">
    <source>
        <dbReference type="SAM" id="Phobius"/>
    </source>
</evidence>
<dbReference type="KEGG" id="cag:Cagg_1641"/>
<dbReference type="Proteomes" id="UP000002508">
    <property type="component" value="Chromosome"/>
</dbReference>
<feature type="transmembrane region" description="Helical" evidence="1">
    <location>
        <begin position="42"/>
        <end position="66"/>
    </location>
</feature>